<organism evidence="14 15">
    <name type="scientific">Blattabacterium punctulatus CPU2</name>
    <dbReference type="NCBI Taxonomy" id="1457032"/>
    <lineage>
        <taxon>Bacteria</taxon>
        <taxon>Pseudomonadati</taxon>
        <taxon>Bacteroidota</taxon>
        <taxon>Flavobacteriia</taxon>
        <taxon>Flavobacteriales</taxon>
        <taxon>Blattabacteriaceae</taxon>
        <taxon>Blattabacterium</taxon>
    </lineage>
</organism>
<evidence type="ECO:0000256" key="11">
    <source>
        <dbReference type="NCBIfam" id="TIGR00456"/>
    </source>
</evidence>
<dbReference type="Pfam" id="PF00750">
    <property type="entry name" value="tRNA-synt_1d"/>
    <property type="match status" value="1"/>
</dbReference>
<keyword evidence="9 12" id="KW-0030">Aminoacyl-tRNA synthetase</keyword>
<evidence type="ECO:0000313" key="14">
    <source>
        <dbReference type="EMBL" id="BBA17687.1"/>
    </source>
</evidence>
<dbReference type="Gene3D" id="3.30.1360.70">
    <property type="entry name" value="Arginyl tRNA synthetase N-terminal domain"/>
    <property type="match status" value="1"/>
</dbReference>
<keyword evidence="6 12" id="KW-0547">Nucleotide-binding</keyword>
<evidence type="ECO:0000256" key="2">
    <source>
        <dbReference type="ARBA" id="ARBA00012837"/>
    </source>
</evidence>
<feature type="domain" description="DALR anticodon binding" evidence="13">
    <location>
        <begin position="468"/>
        <end position="586"/>
    </location>
</feature>
<evidence type="ECO:0000256" key="4">
    <source>
        <dbReference type="ARBA" id="ARBA00022490"/>
    </source>
</evidence>
<gene>
    <name evidence="14" type="primary">argS</name>
    <name evidence="14" type="ORF">CPU2_178</name>
</gene>
<comment type="catalytic activity">
    <reaction evidence="10">
        <text>tRNA(Arg) + L-arginine + ATP = L-arginyl-tRNA(Arg) + AMP + diphosphate</text>
        <dbReference type="Rhea" id="RHEA:20301"/>
        <dbReference type="Rhea" id="RHEA-COMP:9658"/>
        <dbReference type="Rhea" id="RHEA-COMP:9673"/>
        <dbReference type="ChEBI" id="CHEBI:30616"/>
        <dbReference type="ChEBI" id="CHEBI:32682"/>
        <dbReference type="ChEBI" id="CHEBI:33019"/>
        <dbReference type="ChEBI" id="CHEBI:78442"/>
        <dbReference type="ChEBI" id="CHEBI:78513"/>
        <dbReference type="ChEBI" id="CHEBI:456215"/>
        <dbReference type="EC" id="6.1.1.19"/>
    </reaction>
</comment>
<dbReference type="EC" id="6.1.1.19" evidence="2 11"/>
<dbReference type="GO" id="GO:0004814">
    <property type="term" value="F:arginine-tRNA ligase activity"/>
    <property type="evidence" value="ECO:0007669"/>
    <property type="project" value="UniProtKB-UniRule"/>
</dbReference>
<keyword evidence="8 12" id="KW-0648">Protein biosynthesis</keyword>
<comment type="similarity">
    <text evidence="1 12">Belongs to the class-I aminoacyl-tRNA synthetase family.</text>
</comment>
<sequence length="586" mass="68650">MNEEFQSIEHITKKSLSILYRLEPCPSLNFQYTKKEYPGDITLILFPLSEKLKKPVEKIGKDIGNYVKSQLGDRITFSIIGGFLNFIFKDSYYLHILKRMLNKNFYNLKLPSENIIVEYSSPNANKPLHLGHIRNCLIGHSISEILKIVGHKITKIQMINDRGIHICKSMIAWKKLGKGETPNSSKMKGDHFVGKYYSLFDKIYHKEIHDYSKKNKDYNDKNIPILKQARILLKKWESGHPETISIWKKMNKWVYEGFKETYKNLGINFDKIEYESHVYQFGKNIVKNGLKKGLFFKKKDGSIWVNLEKEGFDQKLLLRSDETSVYITQDIGTAVERFKKYCIDRLIYIVGKEQDYHFQVLFSILNRLGYIWVKKLSHLSYGMVDLSSGKMKSRMGNIIDADSFTLEMCSIVKKKFLKNFSKIEKEKYSEVIGLGAIKYYFLQVDPRKRILFHPLKSIDFKGKTGTYIQYAYSRIRSLERNFLNLCSLTNEDWSNIKLDLYEKKMIKILQKYPLILKKSAMYLNPSLVANYVYEVSKTFNHLYQNKRLIDPLSIIHSNIRMNIIHVTGNILKSGMSLLGIKMLDRM</sequence>
<dbReference type="InterPro" id="IPR009080">
    <property type="entry name" value="tRNAsynth_Ia_anticodon-bd"/>
</dbReference>
<dbReference type="AlphaFoldDB" id="A0AAD1CL87"/>
<dbReference type="InterPro" id="IPR035684">
    <property type="entry name" value="ArgRS_core"/>
</dbReference>
<dbReference type="Proteomes" id="UP000262607">
    <property type="component" value="Chromosome"/>
</dbReference>
<dbReference type="SUPFAM" id="SSF47323">
    <property type="entry name" value="Anticodon-binding domain of a subclass of class I aminoacyl-tRNA synthetases"/>
    <property type="match status" value="1"/>
</dbReference>
<evidence type="ECO:0000256" key="10">
    <source>
        <dbReference type="ARBA" id="ARBA00049339"/>
    </source>
</evidence>
<dbReference type="Gene3D" id="3.40.50.620">
    <property type="entry name" value="HUPs"/>
    <property type="match status" value="1"/>
</dbReference>
<evidence type="ECO:0000313" key="15">
    <source>
        <dbReference type="Proteomes" id="UP000262607"/>
    </source>
</evidence>
<dbReference type="SMART" id="SM00836">
    <property type="entry name" value="DALR_1"/>
    <property type="match status" value="1"/>
</dbReference>
<dbReference type="InterPro" id="IPR008909">
    <property type="entry name" value="DALR_anticod-bd"/>
</dbReference>
<reference evidence="14 15" key="1">
    <citation type="submission" date="2014-06" db="EMBL/GenBank/DDBJ databases">
        <title>Genome sequence of the intracellular symbiont Blattabacterium cuenoti, strain CPU2 from the wood feeding cockroach Cryptocercus punctulatus.</title>
        <authorList>
            <person name="Kinjo Y."/>
            <person name="Ohkuma M."/>
            <person name="Tokuda G."/>
        </authorList>
    </citation>
    <scope>NUCLEOTIDE SEQUENCE [LARGE SCALE GENOMIC DNA]</scope>
    <source>
        <strain evidence="14 15">CPU2</strain>
    </source>
</reference>
<accession>A0AAD1CL87</accession>
<dbReference type="Pfam" id="PF05746">
    <property type="entry name" value="DALR_1"/>
    <property type="match status" value="1"/>
</dbReference>
<dbReference type="GO" id="GO:0006420">
    <property type="term" value="P:arginyl-tRNA aminoacylation"/>
    <property type="evidence" value="ECO:0007669"/>
    <property type="project" value="UniProtKB-UniRule"/>
</dbReference>
<dbReference type="PANTHER" id="PTHR11956">
    <property type="entry name" value="ARGINYL-TRNA SYNTHETASE"/>
    <property type="match status" value="1"/>
</dbReference>
<dbReference type="InterPro" id="IPR014729">
    <property type="entry name" value="Rossmann-like_a/b/a_fold"/>
</dbReference>
<dbReference type="RefSeq" id="WP_110548972.1">
    <property type="nucleotide sequence ID" value="NZ_AP014610.1"/>
</dbReference>
<evidence type="ECO:0000256" key="8">
    <source>
        <dbReference type="ARBA" id="ARBA00022917"/>
    </source>
</evidence>
<keyword evidence="5 12" id="KW-0436">Ligase</keyword>
<keyword evidence="7 12" id="KW-0067">ATP-binding</keyword>
<evidence type="ECO:0000256" key="6">
    <source>
        <dbReference type="ARBA" id="ARBA00022741"/>
    </source>
</evidence>
<protein>
    <recommendedName>
        <fullName evidence="3 11">Arginine--tRNA ligase</fullName>
        <ecNumber evidence="2 11">6.1.1.19</ecNumber>
    </recommendedName>
</protein>
<evidence type="ECO:0000256" key="7">
    <source>
        <dbReference type="ARBA" id="ARBA00022840"/>
    </source>
</evidence>
<dbReference type="GeneID" id="66556893"/>
<evidence type="ECO:0000256" key="9">
    <source>
        <dbReference type="ARBA" id="ARBA00023146"/>
    </source>
</evidence>
<dbReference type="Gene3D" id="1.10.730.10">
    <property type="entry name" value="Isoleucyl-tRNA Synthetase, Domain 1"/>
    <property type="match status" value="1"/>
</dbReference>
<dbReference type="InterPro" id="IPR001278">
    <property type="entry name" value="Arg-tRNA-ligase"/>
</dbReference>
<dbReference type="SUPFAM" id="SSF55190">
    <property type="entry name" value="Arginyl-tRNA synthetase (ArgRS), N-terminal 'additional' domain"/>
    <property type="match status" value="1"/>
</dbReference>
<dbReference type="SUPFAM" id="SSF52374">
    <property type="entry name" value="Nucleotidylyl transferase"/>
    <property type="match status" value="1"/>
</dbReference>
<keyword evidence="4" id="KW-0963">Cytoplasm</keyword>
<dbReference type="InterPro" id="IPR036695">
    <property type="entry name" value="Arg-tRNA-synth_N_sf"/>
</dbReference>
<dbReference type="GO" id="GO:0005524">
    <property type="term" value="F:ATP binding"/>
    <property type="evidence" value="ECO:0007669"/>
    <property type="project" value="UniProtKB-KW"/>
</dbReference>
<dbReference type="PROSITE" id="PS00178">
    <property type="entry name" value="AA_TRNA_LIGASE_I"/>
    <property type="match status" value="1"/>
</dbReference>
<evidence type="ECO:0000256" key="5">
    <source>
        <dbReference type="ARBA" id="ARBA00022598"/>
    </source>
</evidence>
<dbReference type="PRINTS" id="PR01038">
    <property type="entry name" value="TRNASYNTHARG"/>
</dbReference>
<name>A0AAD1CL87_9FLAO</name>
<dbReference type="NCBIfam" id="TIGR00456">
    <property type="entry name" value="argS"/>
    <property type="match status" value="1"/>
</dbReference>
<dbReference type="GO" id="GO:0005737">
    <property type="term" value="C:cytoplasm"/>
    <property type="evidence" value="ECO:0007669"/>
    <property type="project" value="UniProtKB-UniRule"/>
</dbReference>
<evidence type="ECO:0000256" key="12">
    <source>
        <dbReference type="RuleBase" id="RU363038"/>
    </source>
</evidence>
<evidence type="ECO:0000259" key="13">
    <source>
        <dbReference type="SMART" id="SM00836"/>
    </source>
</evidence>
<dbReference type="EMBL" id="AP014610">
    <property type="protein sequence ID" value="BBA17687.1"/>
    <property type="molecule type" value="Genomic_DNA"/>
</dbReference>
<dbReference type="InterPro" id="IPR001412">
    <property type="entry name" value="aa-tRNA-synth_I_CS"/>
</dbReference>
<evidence type="ECO:0000256" key="1">
    <source>
        <dbReference type="ARBA" id="ARBA00005594"/>
    </source>
</evidence>
<proteinExistence type="inferred from homology"/>
<evidence type="ECO:0000256" key="3">
    <source>
        <dbReference type="ARBA" id="ARBA00020262"/>
    </source>
</evidence>
<dbReference type="PANTHER" id="PTHR11956:SF5">
    <property type="entry name" value="ARGININE--TRNA LIGASE, CYTOPLASMIC"/>
    <property type="match status" value="1"/>
</dbReference>